<feature type="region of interest" description="Disordered" evidence="1">
    <location>
        <begin position="16"/>
        <end position="42"/>
    </location>
</feature>
<dbReference type="AlphaFoldDB" id="T0ZLC5"/>
<organism evidence="2">
    <name type="scientific">mine drainage metagenome</name>
    <dbReference type="NCBI Taxonomy" id="410659"/>
    <lineage>
        <taxon>unclassified sequences</taxon>
        <taxon>metagenomes</taxon>
        <taxon>ecological metagenomes</taxon>
    </lineage>
</organism>
<reference evidence="2" key="2">
    <citation type="journal article" date="2014" name="ISME J.">
        <title>Microbial stratification in low pH oxic and suboxic macroscopic growths along an acid mine drainage.</title>
        <authorList>
            <person name="Mendez-Garcia C."/>
            <person name="Mesa V."/>
            <person name="Sprenger R.R."/>
            <person name="Richter M."/>
            <person name="Diez M.S."/>
            <person name="Solano J."/>
            <person name="Bargiela R."/>
            <person name="Golyshina O.V."/>
            <person name="Manteca A."/>
            <person name="Ramos J.L."/>
            <person name="Gallego J.R."/>
            <person name="Llorente I."/>
            <person name="Martins Dos Santos V.A."/>
            <person name="Jensen O.N."/>
            <person name="Pelaez A.I."/>
            <person name="Sanchez J."/>
            <person name="Ferrer M."/>
        </authorList>
    </citation>
    <scope>NUCLEOTIDE SEQUENCE</scope>
</reference>
<feature type="non-terminal residue" evidence="2">
    <location>
        <position position="1"/>
    </location>
</feature>
<sequence length="97" mass="10668">KLAELLYADEEIQANRGTRDPVLPAQPSASAKAKKNTHQNAQGLPVQSFRSLLEGLGTQSQNVCRMTRDDDKGPTATMLAMPTVLQRRAFELLECTQ</sequence>
<protein>
    <submittedName>
        <fullName evidence="2">Uncharacterized protein</fullName>
    </submittedName>
</protein>
<comment type="caution">
    <text evidence="2">The sequence shown here is derived from an EMBL/GenBank/DDBJ whole genome shotgun (WGS) entry which is preliminary data.</text>
</comment>
<accession>T0ZLC5</accession>
<evidence type="ECO:0000313" key="2">
    <source>
        <dbReference type="EMBL" id="EQD45287.1"/>
    </source>
</evidence>
<reference evidence="2" key="1">
    <citation type="submission" date="2013-08" db="EMBL/GenBank/DDBJ databases">
        <authorList>
            <person name="Mendez C."/>
            <person name="Richter M."/>
            <person name="Ferrer M."/>
            <person name="Sanchez J."/>
        </authorList>
    </citation>
    <scope>NUCLEOTIDE SEQUENCE</scope>
</reference>
<proteinExistence type="predicted"/>
<name>T0ZLC5_9ZZZZ</name>
<evidence type="ECO:0000256" key="1">
    <source>
        <dbReference type="SAM" id="MobiDB-lite"/>
    </source>
</evidence>
<gene>
    <name evidence="2" type="ORF">B1A_14870</name>
</gene>
<dbReference type="EMBL" id="AUZX01010922">
    <property type="protein sequence ID" value="EQD45287.1"/>
    <property type="molecule type" value="Genomic_DNA"/>
</dbReference>